<dbReference type="RefSeq" id="WP_254673061.1">
    <property type="nucleotide sequence ID" value="NZ_JAMWDU010000001.1"/>
</dbReference>
<keyword evidence="3" id="KW-1185">Reference proteome</keyword>
<evidence type="ECO:0000259" key="1">
    <source>
        <dbReference type="Pfam" id="PF01965"/>
    </source>
</evidence>
<dbReference type="SUPFAM" id="SSF52317">
    <property type="entry name" value="Class I glutamine amidotransferase-like"/>
    <property type="match status" value="1"/>
</dbReference>
<protein>
    <submittedName>
        <fullName evidence="2">DJ-1/PfpI family protein</fullName>
    </submittedName>
</protein>
<reference evidence="2" key="1">
    <citation type="submission" date="2022-06" db="EMBL/GenBank/DDBJ databases">
        <title>Devosia sp. XJ19-45 genome assembly.</title>
        <authorList>
            <person name="Li B."/>
            <person name="Cai M."/>
            <person name="Nie G."/>
            <person name="Li W."/>
        </authorList>
    </citation>
    <scope>NUCLEOTIDE SEQUENCE</scope>
    <source>
        <strain evidence="2">XJ19-45</strain>
    </source>
</reference>
<dbReference type="GO" id="GO:0006355">
    <property type="term" value="P:regulation of DNA-templated transcription"/>
    <property type="evidence" value="ECO:0007669"/>
    <property type="project" value="TreeGrafter"/>
</dbReference>
<dbReference type="Pfam" id="PF01965">
    <property type="entry name" value="DJ-1_PfpI"/>
    <property type="match status" value="1"/>
</dbReference>
<accession>A0A9Q4FRE6</accession>
<dbReference type="InterPro" id="IPR029062">
    <property type="entry name" value="Class_I_gatase-like"/>
</dbReference>
<organism evidence="2 3">
    <name type="scientific">Devosia ureilytica</name>
    <dbReference type="NCBI Taxonomy" id="2952754"/>
    <lineage>
        <taxon>Bacteria</taxon>
        <taxon>Pseudomonadati</taxon>
        <taxon>Pseudomonadota</taxon>
        <taxon>Alphaproteobacteria</taxon>
        <taxon>Hyphomicrobiales</taxon>
        <taxon>Devosiaceae</taxon>
        <taxon>Devosia</taxon>
    </lineage>
</organism>
<evidence type="ECO:0000313" key="3">
    <source>
        <dbReference type="Proteomes" id="UP001060275"/>
    </source>
</evidence>
<feature type="domain" description="DJ-1/PfpI" evidence="1">
    <location>
        <begin position="7"/>
        <end position="166"/>
    </location>
</feature>
<evidence type="ECO:0000313" key="2">
    <source>
        <dbReference type="EMBL" id="MCP8885729.1"/>
    </source>
</evidence>
<dbReference type="AlphaFoldDB" id="A0A9Q4FRE6"/>
<proteinExistence type="predicted"/>
<dbReference type="PANTHER" id="PTHR43130:SF2">
    <property type="entry name" value="DJ-1_PFPI DOMAIN-CONTAINING PROTEIN"/>
    <property type="match status" value="1"/>
</dbReference>
<dbReference type="InterPro" id="IPR052158">
    <property type="entry name" value="INH-QAR"/>
</dbReference>
<dbReference type="Gene3D" id="3.40.50.880">
    <property type="match status" value="1"/>
</dbReference>
<comment type="caution">
    <text evidence="2">The sequence shown here is derived from an EMBL/GenBank/DDBJ whole genome shotgun (WGS) entry which is preliminary data.</text>
</comment>
<dbReference type="EMBL" id="JAMWDU010000001">
    <property type="protein sequence ID" value="MCP8885729.1"/>
    <property type="molecule type" value="Genomic_DNA"/>
</dbReference>
<dbReference type="Proteomes" id="UP001060275">
    <property type="component" value="Unassembled WGS sequence"/>
</dbReference>
<dbReference type="InterPro" id="IPR002818">
    <property type="entry name" value="DJ-1/PfpI"/>
</dbReference>
<gene>
    <name evidence="2" type="ORF">NF348_01270</name>
</gene>
<dbReference type="PANTHER" id="PTHR43130">
    <property type="entry name" value="ARAC-FAMILY TRANSCRIPTIONAL REGULATOR"/>
    <property type="match status" value="1"/>
</dbReference>
<sequence length="189" mass="19620">MTTLVTILTPGFADWETALLNAGARDYYRLETRFATPGGDPVTSAGGLKVMPHMAIEEINIGAIDALLVNGGNIWSTPDAPDLTRLLQSAHGADKTVGGICDGVIALARAGLLDSVRHTANGPESLPSTGYGGAAHYVGSPRAVLDRRIVTAPGTAPVSFMGAVFESLGLRTGDLDFYLGLYAAEHQAA</sequence>
<name>A0A9Q4FRE6_9HYPH</name>